<dbReference type="Proteomes" id="UP000030752">
    <property type="component" value="Unassembled WGS sequence"/>
</dbReference>
<dbReference type="EMBL" id="KB822722">
    <property type="protein sequence ID" value="ETN38848.1"/>
    <property type="molecule type" value="Genomic_DNA"/>
</dbReference>
<accession>W2RSY2</accession>
<feature type="compositionally biased region" description="Polar residues" evidence="7">
    <location>
        <begin position="1121"/>
        <end position="1134"/>
    </location>
</feature>
<protein>
    <recommendedName>
        <fullName evidence="8">Telomere-associated protein Rif1 N-terminal domain-containing protein</fullName>
    </recommendedName>
</protein>
<feature type="compositionally biased region" description="Low complexity" evidence="7">
    <location>
        <begin position="31"/>
        <end position="43"/>
    </location>
</feature>
<feature type="compositionally biased region" description="Acidic residues" evidence="7">
    <location>
        <begin position="1073"/>
        <end position="1085"/>
    </location>
</feature>
<keyword evidence="4" id="KW-0779">Telomere</keyword>
<dbReference type="InterPro" id="IPR016024">
    <property type="entry name" value="ARM-type_fold"/>
</dbReference>
<evidence type="ECO:0000313" key="10">
    <source>
        <dbReference type="Proteomes" id="UP000030752"/>
    </source>
</evidence>
<dbReference type="RefSeq" id="XP_008719437.1">
    <property type="nucleotide sequence ID" value="XM_008721215.1"/>
</dbReference>
<reference evidence="9 10" key="1">
    <citation type="submission" date="2013-03" db="EMBL/GenBank/DDBJ databases">
        <title>The Genome Sequence of Phialophora europaea CBS 101466.</title>
        <authorList>
            <consortium name="The Broad Institute Genomics Platform"/>
            <person name="Cuomo C."/>
            <person name="de Hoog S."/>
            <person name="Gorbushina A."/>
            <person name="Walker B."/>
            <person name="Young S.K."/>
            <person name="Zeng Q."/>
            <person name="Gargeya S."/>
            <person name="Fitzgerald M."/>
            <person name="Haas B."/>
            <person name="Abouelleil A."/>
            <person name="Allen A.W."/>
            <person name="Alvarado L."/>
            <person name="Arachchi H.M."/>
            <person name="Berlin A.M."/>
            <person name="Chapman S.B."/>
            <person name="Gainer-Dewar J."/>
            <person name="Goldberg J."/>
            <person name="Griggs A."/>
            <person name="Gujja S."/>
            <person name="Hansen M."/>
            <person name="Howarth C."/>
            <person name="Imamovic A."/>
            <person name="Ireland A."/>
            <person name="Larimer J."/>
            <person name="McCowan C."/>
            <person name="Murphy C."/>
            <person name="Pearson M."/>
            <person name="Poon T.W."/>
            <person name="Priest M."/>
            <person name="Roberts A."/>
            <person name="Saif S."/>
            <person name="Shea T."/>
            <person name="Sisk P."/>
            <person name="Sykes S."/>
            <person name="Wortman J."/>
            <person name="Nusbaum C."/>
            <person name="Birren B."/>
        </authorList>
    </citation>
    <scope>NUCLEOTIDE SEQUENCE [LARGE SCALE GENOMIC DNA]</scope>
    <source>
        <strain evidence="9 10">CBS 101466</strain>
    </source>
</reference>
<feature type="compositionally biased region" description="Pro residues" evidence="7">
    <location>
        <begin position="1"/>
        <end position="12"/>
    </location>
</feature>
<feature type="compositionally biased region" description="Basic and acidic residues" evidence="7">
    <location>
        <begin position="957"/>
        <end position="968"/>
    </location>
</feature>
<keyword evidence="3" id="KW-0158">Chromosome</keyword>
<dbReference type="GO" id="GO:0005634">
    <property type="term" value="C:nucleus"/>
    <property type="evidence" value="ECO:0007669"/>
    <property type="project" value="UniProtKB-SubCell"/>
</dbReference>
<dbReference type="GeneID" id="19974228"/>
<dbReference type="InterPro" id="IPR022031">
    <property type="entry name" value="Rif1_N"/>
</dbReference>
<name>W2RSY2_CYPE1</name>
<evidence type="ECO:0000256" key="2">
    <source>
        <dbReference type="ARBA" id="ARBA00004574"/>
    </source>
</evidence>
<dbReference type="eggNOG" id="ENOG502QSZW">
    <property type="taxonomic scope" value="Eukaryota"/>
</dbReference>
<evidence type="ECO:0000256" key="7">
    <source>
        <dbReference type="SAM" id="MobiDB-lite"/>
    </source>
</evidence>
<evidence type="ECO:0000256" key="4">
    <source>
        <dbReference type="ARBA" id="ARBA00022895"/>
    </source>
</evidence>
<proteinExistence type="predicted"/>
<gene>
    <name evidence="9" type="ORF">HMPREF1541_06889</name>
</gene>
<dbReference type="PANTHER" id="PTHR22928:SF3">
    <property type="entry name" value="TELOMERE-ASSOCIATED PROTEIN RIF1"/>
    <property type="match status" value="1"/>
</dbReference>
<feature type="compositionally biased region" description="Low complexity" evidence="7">
    <location>
        <begin position="978"/>
        <end position="992"/>
    </location>
</feature>
<sequence>MSVPDILPPSPPTTSSRKQRLPFFPIPPTSTPDDSPASQPPSSLGSRKKVGFSPWTDIHESTEVVNPTDKIPVRPLLPSRDCSTSNKSILKANDQGLAVPSSHDGPGDEKQSLNEIMESILHQLARNDSTECVDAYQTLAAAVKAYDELPEQLVLRNKLQSITKSIKLHLSALDQPEPQPCDINLVTSALKVLVILVWNSDFAPYLSDDFRLYVLDRAISTVVEHKAPKSVLVHYLHLLAMQDFRQGILTSSRASRLIDGLAVLSEHVKGNGVVSERLLVYGRLLDQAKPVMKLRAGFWIEHVLSAMTSAIQDTRTKARELGMKVFRAFPASDSIAIPVRAVLDDVQNDNNKKGYAMCKKLEKMIATKETAEHVPQIWAVVILLCYSESRPIDSWSGLKEWLMVIQRCFNSSDSNLRLQANLAWHRFVYAARPHAATDGLMAMLSKPIVAQLERHSSDKHTKSAHAAAVSSYCNLLYYAFRPATSPARLTKAWNEYIVKVMRSSFFEKHPANADIACRILMALLWNVKAGTKVWNEKRAHENRSIEPDELPTIDNKWIRGHAGNIVDIFELLFRYSSWGFAESSEQAYVSRAWRHLVKSVRSGSNKEIKMSNETRISVLAILRFIDSLASIEDHESGLPSNVLANITTTAIAELGTSHVLEALDTDRIEATPWILGAVYDQLRQKLQTSSSPSKQHTEAFAKLVDLLGKRLVGAYNTEQVNQAEVEDLVALTSRTISTPAEPEIVLAKLQAGLSFWLKDQRNLLSSSCLGRLAEAFARAMSKVRQESIRDLDVLFASAFASVHATVVSFAATAWNSTFGECEDMHLGPLLLEAFQRLQPHLELKLSPEVLADLGDEVHSTLAYNTQNVGEAHPTSVEQESRFPDDSDLDVDVAASADQDGDTRDAVQDVQEVEDEVSDVGKTSTSTRRRRHNDSQTEFVTVDSSPVAADSESQFLTDRQKEVRDRQRSEPAVVFPDLRSSPRPVSRASSESRGCGFARKAATMVERPSTPVPDAADEAEAQPSPTPKSRYVRNVADVDIPSSPPSLHGAPDKLPGVHSAALQALPPTASAGAGEDDVTIDEEQPLEQEHLPESSDEAKVEESNIEQEEPIVDADELAQDFAQDSTADAEQSLTADKQVIEAEGEGSSAGQTLPRALPADSVVETVFRQNNTQDEPSHKVSAAPGAAEWAGTPSEEHVIGSEASHLSHAPSTPIRASSKIGSDELEQLSASQLSHDLDWSVVLDGLDQTPASVVPIEQPAVEVPSLPAKSQAAPTRVSGRKRKAAGALWSRNKKTKKSTRVAQQSTESQEPIVKREDEEELYDVIEVVTSSDPPAPSSPPGDVEPEVFVDAPESQVTTPKQKKKRGRPRKNEKAARSVLGLERGSSISSGSQRSRRSIYSHEPSTEPQVIEPPTEDINMDEAEMTIAHSTALQEEVSTVDETVEQDEALVAQQTRDSVSERKEMAPTMVDQQVQTPIDVISSLEHILQQVKTAQPGTVDLRAVDELCFQIRYQAQVKSMQ</sequence>
<organism evidence="9 10">
    <name type="scientific">Cyphellophora europaea (strain CBS 101466)</name>
    <name type="common">Phialophora europaea</name>
    <dbReference type="NCBI Taxonomy" id="1220924"/>
    <lineage>
        <taxon>Eukaryota</taxon>
        <taxon>Fungi</taxon>
        <taxon>Dikarya</taxon>
        <taxon>Ascomycota</taxon>
        <taxon>Pezizomycotina</taxon>
        <taxon>Eurotiomycetes</taxon>
        <taxon>Chaetothyriomycetidae</taxon>
        <taxon>Chaetothyriales</taxon>
        <taxon>Cyphellophoraceae</taxon>
        <taxon>Cyphellophora</taxon>
    </lineage>
</organism>
<feature type="compositionally biased region" description="Low complexity" evidence="7">
    <location>
        <begin position="1382"/>
        <end position="1391"/>
    </location>
</feature>
<dbReference type="Pfam" id="PF12231">
    <property type="entry name" value="Rif1_N"/>
    <property type="match status" value="1"/>
</dbReference>
<dbReference type="PANTHER" id="PTHR22928">
    <property type="entry name" value="TELOMERE-ASSOCIATED PROTEIN RIF1"/>
    <property type="match status" value="1"/>
</dbReference>
<evidence type="ECO:0000313" key="9">
    <source>
        <dbReference type="EMBL" id="ETN38848.1"/>
    </source>
</evidence>
<keyword evidence="6" id="KW-0131">Cell cycle</keyword>
<evidence type="ECO:0000256" key="6">
    <source>
        <dbReference type="ARBA" id="ARBA00023306"/>
    </source>
</evidence>
<evidence type="ECO:0000256" key="1">
    <source>
        <dbReference type="ARBA" id="ARBA00004123"/>
    </source>
</evidence>
<dbReference type="GO" id="GO:0140445">
    <property type="term" value="C:chromosome, telomeric repeat region"/>
    <property type="evidence" value="ECO:0007669"/>
    <property type="project" value="TreeGrafter"/>
</dbReference>
<keyword evidence="10" id="KW-1185">Reference proteome</keyword>
<feature type="compositionally biased region" description="Basic and acidic residues" evidence="7">
    <location>
        <begin position="1086"/>
        <end position="1101"/>
    </location>
</feature>
<dbReference type="HOGENOM" id="CLU_247822_0_0_1"/>
<dbReference type="OrthoDB" id="5399929at2759"/>
<feature type="compositionally biased region" description="Polar residues" evidence="7">
    <location>
        <begin position="1299"/>
        <end position="1308"/>
    </location>
</feature>
<dbReference type="SUPFAM" id="SSF48371">
    <property type="entry name" value="ARM repeat"/>
    <property type="match status" value="1"/>
</dbReference>
<dbReference type="InParanoid" id="W2RSY2"/>
<feature type="region of interest" description="Disordered" evidence="7">
    <location>
        <begin position="864"/>
        <end position="1221"/>
    </location>
</feature>
<feature type="region of interest" description="Disordered" evidence="7">
    <location>
        <begin position="1257"/>
        <end position="1416"/>
    </location>
</feature>
<evidence type="ECO:0000256" key="5">
    <source>
        <dbReference type="ARBA" id="ARBA00023242"/>
    </source>
</evidence>
<dbReference type="VEuPathDB" id="FungiDB:HMPREF1541_06889"/>
<feature type="compositionally biased region" description="Acidic residues" evidence="7">
    <location>
        <begin position="1102"/>
        <end position="1117"/>
    </location>
</feature>
<evidence type="ECO:0000259" key="8">
    <source>
        <dbReference type="Pfam" id="PF12231"/>
    </source>
</evidence>
<dbReference type="STRING" id="1220924.W2RSY2"/>
<comment type="subcellular location">
    <subcellularLocation>
        <location evidence="2">Chromosome</location>
        <location evidence="2">Telomere</location>
    </subcellularLocation>
    <subcellularLocation>
        <location evidence="1">Nucleus</location>
    </subcellularLocation>
</comment>
<evidence type="ECO:0000256" key="3">
    <source>
        <dbReference type="ARBA" id="ARBA00022454"/>
    </source>
</evidence>
<keyword evidence="5" id="KW-0539">Nucleus</keyword>
<dbReference type="GO" id="GO:0000723">
    <property type="term" value="P:telomere maintenance"/>
    <property type="evidence" value="ECO:0007669"/>
    <property type="project" value="TreeGrafter"/>
</dbReference>
<feature type="region of interest" description="Disordered" evidence="7">
    <location>
        <begin position="1"/>
        <end position="86"/>
    </location>
</feature>
<feature type="domain" description="Telomere-associated protein Rif1 N-terminal" evidence="8">
    <location>
        <begin position="124"/>
        <end position="497"/>
    </location>
</feature>